<keyword evidence="3" id="KW-1185">Reference proteome</keyword>
<proteinExistence type="predicted"/>
<evidence type="ECO:0000313" key="2">
    <source>
        <dbReference type="EMBL" id="GAA1866568.1"/>
    </source>
</evidence>
<feature type="compositionally biased region" description="Pro residues" evidence="1">
    <location>
        <begin position="1"/>
        <end position="10"/>
    </location>
</feature>
<organism evidence="2 3">
    <name type="scientific">Myceligenerans crystallogenes</name>
    <dbReference type="NCBI Taxonomy" id="316335"/>
    <lineage>
        <taxon>Bacteria</taxon>
        <taxon>Bacillati</taxon>
        <taxon>Actinomycetota</taxon>
        <taxon>Actinomycetes</taxon>
        <taxon>Micrococcales</taxon>
        <taxon>Promicromonosporaceae</taxon>
        <taxon>Myceligenerans</taxon>
    </lineage>
</organism>
<accession>A0ABP4ZPG0</accession>
<comment type="caution">
    <text evidence="2">The sequence shown here is derived from an EMBL/GenBank/DDBJ whole genome shotgun (WGS) entry which is preliminary data.</text>
</comment>
<name>A0ABP4ZPG0_9MICO</name>
<dbReference type="EMBL" id="BAAANL010000005">
    <property type="protein sequence ID" value="GAA1866568.1"/>
    <property type="molecule type" value="Genomic_DNA"/>
</dbReference>
<evidence type="ECO:0000313" key="3">
    <source>
        <dbReference type="Proteomes" id="UP001501094"/>
    </source>
</evidence>
<gene>
    <name evidence="2" type="ORF">GCM10009751_25910</name>
</gene>
<reference evidence="3" key="1">
    <citation type="journal article" date="2019" name="Int. J. Syst. Evol. Microbiol.">
        <title>The Global Catalogue of Microorganisms (GCM) 10K type strain sequencing project: providing services to taxonomists for standard genome sequencing and annotation.</title>
        <authorList>
            <consortium name="The Broad Institute Genomics Platform"/>
            <consortium name="The Broad Institute Genome Sequencing Center for Infectious Disease"/>
            <person name="Wu L."/>
            <person name="Ma J."/>
        </authorList>
    </citation>
    <scope>NUCLEOTIDE SEQUENCE [LARGE SCALE GENOMIC DNA]</scope>
    <source>
        <strain evidence="3">JCM 14326</strain>
    </source>
</reference>
<sequence>MVPPPPPAPAQPARTSAPAVSAAGIAPRTIPRRVAGFRVVLGVSVIARPFVVVRPASRVVIARPAARHML</sequence>
<feature type="region of interest" description="Disordered" evidence="1">
    <location>
        <begin position="1"/>
        <end position="21"/>
    </location>
</feature>
<dbReference type="Proteomes" id="UP001501094">
    <property type="component" value="Unassembled WGS sequence"/>
</dbReference>
<protein>
    <submittedName>
        <fullName evidence="2">Uncharacterized protein</fullName>
    </submittedName>
</protein>
<evidence type="ECO:0000256" key="1">
    <source>
        <dbReference type="SAM" id="MobiDB-lite"/>
    </source>
</evidence>